<evidence type="ECO:0000313" key="2">
    <source>
        <dbReference type="EMBL" id="CCB80569.1"/>
    </source>
</evidence>
<keyword evidence="1" id="KW-0812">Transmembrane</keyword>
<dbReference type="AlphaFoldDB" id="F8KP64"/>
<gene>
    <name evidence="2" type="ordered locus">HBZC1_15830</name>
</gene>
<keyword evidence="3" id="KW-1185">Reference proteome</keyword>
<dbReference type="Proteomes" id="UP000008387">
    <property type="component" value="Chromosome"/>
</dbReference>
<keyword evidence="1" id="KW-0472">Membrane</keyword>
<feature type="transmembrane region" description="Helical" evidence="1">
    <location>
        <begin position="25"/>
        <end position="42"/>
    </location>
</feature>
<dbReference type="HOGENOM" id="CLU_3136356_0_0_7"/>
<dbReference type="KEGG" id="hbi:HBZC1_15830"/>
<name>F8KP64_HELBC</name>
<proteinExistence type="predicted"/>
<evidence type="ECO:0000313" key="3">
    <source>
        <dbReference type="Proteomes" id="UP000008387"/>
    </source>
</evidence>
<dbReference type="STRING" id="1002804.HBZC1_15830"/>
<protein>
    <submittedName>
        <fullName evidence="2">Uncharacterized protein</fullName>
    </submittedName>
</protein>
<organism evidence="2 3">
    <name type="scientific">Helicobacter bizzozeronii (strain CIII-1)</name>
    <dbReference type="NCBI Taxonomy" id="1002804"/>
    <lineage>
        <taxon>Bacteria</taxon>
        <taxon>Pseudomonadati</taxon>
        <taxon>Campylobacterota</taxon>
        <taxon>Epsilonproteobacteria</taxon>
        <taxon>Campylobacterales</taxon>
        <taxon>Helicobacteraceae</taxon>
        <taxon>Helicobacter</taxon>
    </lineage>
</organism>
<sequence length="49" mass="5348">MVLNENSSFSGDSGIHQKAMQETRALINNVILICLAVLLLGLKQAQIDH</sequence>
<keyword evidence="1" id="KW-1133">Transmembrane helix</keyword>
<accession>F8KP64</accession>
<reference evidence="2 3" key="1">
    <citation type="journal article" date="2011" name="J. Bacteriol.">
        <title>Genome sequence of Helicobacter bizzozeronii strain CIII-1, an isolate from human gastric mucosa.</title>
        <authorList>
            <person name="Schott T."/>
            <person name="Rossi M."/>
            <person name="Hanninen M.L."/>
        </authorList>
    </citation>
    <scope>NUCLEOTIDE SEQUENCE [LARGE SCALE GENOMIC DNA]</scope>
    <source>
        <strain evidence="2 3">CIII-1</strain>
    </source>
</reference>
<evidence type="ECO:0000256" key="1">
    <source>
        <dbReference type="SAM" id="Phobius"/>
    </source>
</evidence>
<dbReference type="EMBL" id="FR871757">
    <property type="protein sequence ID" value="CCB80569.1"/>
    <property type="molecule type" value="Genomic_DNA"/>
</dbReference>